<evidence type="ECO:0000256" key="1">
    <source>
        <dbReference type="SAM" id="MobiDB-lite"/>
    </source>
</evidence>
<keyword evidence="5" id="KW-1185">Reference proteome</keyword>
<reference evidence="4 5" key="1">
    <citation type="journal article" date="2008" name="Int. J. Syst. Evol. Microbiol.">
        <title>Neptunomonas japonica sp. nov., an Osedax japonicus symbiont-like bacterium isolated from sediment adjacent to sperm whale carcasses off Kagoshima, Japan.</title>
        <authorList>
            <person name="Miyazaki M."/>
            <person name="Nogi Y."/>
            <person name="Fujiwara Y."/>
            <person name="Kawato M."/>
            <person name="Kubokawa K."/>
            <person name="Horikoshi K."/>
        </authorList>
    </citation>
    <scope>NUCLEOTIDE SEQUENCE [LARGE SCALE GENOMIC DNA]</scope>
    <source>
        <strain evidence="4 5">JAMM 1380</strain>
    </source>
</reference>
<dbReference type="InterPro" id="IPR055385">
    <property type="entry name" value="GpJ_HDII-ins2"/>
</dbReference>
<dbReference type="KEGG" id="njp:NEJAP_1431"/>
<name>A0A7R6PTV9_9GAMM</name>
<dbReference type="InterPro" id="IPR015406">
    <property type="entry name" value="GpJ_CSF"/>
</dbReference>
<dbReference type="AlphaFoldDB" id="A0A7R6PTV9"/>
<gene>
    <name evidence="4" type="ORF">NEJAP_1431</name>
</gene>
<evidence type="ECO:0000313" key="5">
    <source>
        <dbReference type="Proteomes" id="UP000595332"/>
    </source>
</evidence>
<proteinExistence type="predicted"/>
<accession>A0A7R6PTV9</accession>
<dbReference type="EMBL" id="AP014546">
    <property type="protein sequence ID" value="BBB29383.1"/>
    <property type="molecule type" value="Genomic_DNA"/>
</dbReference>
<sequence>MSVKVTVHKHPLSSVGAKEFDYELDVTSGITLEELVLKLNPAFRPGTYQPVIARINGEEIPAVDWDITPLCSGQHLTLRPRPFGLDPISWALIAFTAVTAIYTYTQMQSMQDLNQNHKDLPEQSPTYDLNAQGNSPRLGQPIPVGYGRQRVWPDFAAMPFRRFIDGEQYLFHVFAIGQGENALSEAKIGNTLLSNFANYEQQICLPGERVTLFNPDVYTSSDVSNIELFAANDEKHLGWSGPHTVSPAGVQVTTIGADLIAPQGLGLQDKQTGALSQVSVTIEAEYRAVDESDNGIGAWAHLDSWTLTGKTVEAIRKTVTTDVAVGRYEVRMRRSSDSAGPTNIRLQDSVFWGELKCDIDSDHTYDHTVWAVKIKVDGQLSGQSERRFNVIRQRLLPIWDGTNWSQPQATRSPAWAFCDQVKAKYGGEYDDNRLDLPALKRLADVWLSRNDFFDFNIDTKSSLDAVLQMIAKAGRAEKIEYKGVYSMVRDEPKIVPDYMFGMTEIISGSFDLQYDTMDQWGNDSVEMEYRDADTGMPVQVLCVLPGKAGINPVKLKRDGITNHAQAYREGMFEAAKSEYRNRICQFKTELSGGLPEKGSCVGVSHYSSNWGTSGEVLAVADNGDGSQTLTLSEHAIFEAGKTYVVSLADKLQQPQGPYVVTAGNNANQIVISSTHNASIYTGFKRKRTSFMLGEANKHHRRFLMRTSRPAGPYKFSFTGEYDDPRVHEIDDLIADGTINIPPGTTINENALSLVTGLNVSYSGTASQPIVKFGWNSVDDATSYILQISHDNGSTWQPFGTSSVLTLTKNVDPAAAVVRIAARNEDIIGGWATLNILPGITSLPVPPAPTGFSVVGKTVSVECVWDDATDQYLNHSHTELWRSGTNDIETAGIVKPVIHTRYTDTVDPGSSLYYWIRHVSKADVPGPFNAEAGAHVETGTDPAAILELLEGKLTATQLHSDISEPLNDFTEQQSVFVKVSTPTQAAGYGISLESDGEGGYISQFLAIADRFGFFHPAAANALVFGISNGRTVMSGADIEDASINTLQLAGQAVTIPASAEVSGTKTLLHQTYTAVSKLFSSVGKPVFISGCVVFRGQQVESTITLKRGTTVLKSFPVVVRGYDSAPGSDHPIYVDGYLAVPIVDRDDPPAGDFVYSIVVTATNSTKISNRVITLIGVKDT</sequence>
<dbReference type="RefSeq" id="WP_201350000.1">
    <property type="nucleotide sequence ID" value="NZ_AP014546.1"/>
</dbReference>
<feature type="domain" description="Tip attachment protein J HDII-ins2" evidence="3">
    <location>
        <begin position="249"/>
        <end position="355"/>
    </location>
</feature>
<dbReference type="Proteomes" id="UP000595332">
    <property type="component" value="Chromosome"/>
</dbReference>
<evidence type="ECO:0000259" key="2">
    <source>
        <dbReference type="Pfam" id="PF09327"/>
    </source>
</evidence>
<dbReference type="Pfam" id="PF09327">
    <property type="entry name" value="Phage_Tail_Tip"/>
    <property type="match status" value="1"/>
</dbReference>
<evidence type="ECO:0000259" key="3">
    <source>
        <dbReference type="Pfam" id="PF24801"/>
    </source>
</evidence>
<organism evidence="4 5">
    <name type="scientific">Neptunomonas japonica JAMM 1380</name>
    <dbReference type="NCBI Taxonomy" id="1441457"/>
    <lineage>
        <taxon>Bacteria</taxon>
        <taxon>Pseudomonadati</taxon>
        <taxon>Pseudomonadota</taxon>
        <taxon>Gammaproteobacteria</taxon>
        <taxon>Oceanospirillales</taxon>
        <taxon>Oceanospirillaceae</taxon>
        <taxon>Neptunomonas</taxon>
    </lineage>
</organism>
<feature type="domain" description="Tip attachment protein J central straight fiber" evidence="2">
    <location>
        <begin position="983"/>
        <end position="1050"/>
    </location>
</feature>
<dbReference type="Pfam" id="PF24801">
    <property type="entry name" value="FNIII-A_GpJ"/>
    <property type="match status" value="1"/>
</dbReference>
<dbReference type="PANTHER" id="PTHR36251:SF2">
    <property type="entry name" value="GIFSY-2 PROPHAGE HOST SPECIFICITY PROTEIN J, PHAGE LAMBDA"/>
    <property type="match status" value="1"/>
</dbReference>
<dbReference type="NCBIfam" id="NF040662">
    <property type="entry name" value="attach_TipJ_rel"/>
    <property type="match status" value="1"/>
</dbReference>
<dbReference type="PANTHER" id="PTHR36251">
    <property type="entry name" value="FELS-1 PROPHAGE HOST SPECIFICITY PROTEIN-RELATED"/>
    <property type="match status" value="1"/>
</dbReference>
<dbReference type="InterPro" id="IPR053171">
    <property type="entry name" value="Viral_Tip_Attach_Protein"/>
</dbReference>
<evidence type="ECO:0000313" key="4">
    <source>
        <dbReference type="EMBL" id="BBB29383.1"/>
    </source>
</evidence>
<feature type="region of interest" description="Disordered" evidence="1">
    <location>
        <begin position="118"/>
        <end position="140"/>
    </location>
</feature>
<protein>
    <submittedName>
        <fullName evidence="4">Phage related protein</fullName>
    </submittedName>
</protein>
<feature type="compositionally biased region" description="Polar residues" evidence="1">
    <location>
        <begin position="123"/>
        <end position="137"/>
    </location>
</feature>